<dbReference type="Pfam" id="PF07728">
    <property type="entry name" value="AAA_5"/>
    <property type="match status" value="1"/>
</dbReference>
<feature type="region of interest" description="Disordered" evidence="1">
    <location>
        <begin position="366"/>
        <end position="395"/>
    </location>
</feature>
<dbReference type="Pfam" id="PF05762">
    <property type="entry name" value="VWA_CoxE"/>
    <property type="match status" value="1"/>
</dbReference>
<dbReference type="InterPro" id="IPR036465">
    <property type="entry name" value="vWFA_dom_sf"/>
</dbReference>
<organism evidence="3 4">
    <name type="scientific">Salinisphaera japonica YTM-1</name>
    <dbReference type="NCBI Taxonomy" id="1209778"/>
    <lineage>
        <taxon>Bacteria</taxon>
        <taxon>Pseudomonadati</taxon>
        <taxon>Pseudomonadota</taxon>
        <taxon>Gammaproteobacteria</taxon>
        <taxon>Salinisphaerales</taxon>
        <taxon>Salinisphaeraceae</taxon>
        <taxon>Salinisphaera</taxon>
    </lineage>
</organism>
<dbReference type="SUPFAM" id="SSF53300">
    <property type="entry name" value="vWA-like"/>
    <property type="match status" value="1"/>
</dbReference>
<dbReference type="OrthoDB" id="9775079at2"/>
<evidence type="ECO:0000313" key="3">
    <source>
        <dbReference type="EMBL" id="ROO24347.1"/>
    </source>
</evidence>
<dbReference type="InterPro" id="IPR052989">
    <property type="entry name" value="Mg-chelatase_DI-like"/>
</dbReference>
<name>A0A423PFG2_9GAMM</name>
<dbReference type="EMBL" id="AYKG01000067">
    <property type="protein sequence ID" value="ROO24347.1"/>
    <property type="molecule type" value="Genomic_DNA"/>
</dbReference>
<feature type="domain" description="AAA+ ATPase" evidence="2">
    <location>
        <begin position="37"/>
        <end position="178"/>
    </location>
</feature>
<dbReference type="SMART" id="SM00382">
    <property type="entry name" value="AAA"/>
    <property type="match status" value="1"/>
</dbReference>
<sequence>MPDHVSAPVPAPALPFTAVVGQSRLKRALILAAVEPRLAGVLISGPRGVAKSTLARGLAAIDRRAAGRFVTLPLGATEEQVVGTLDLASALNGGEVIFKPGLIGRAHGGYLYIDEVNLLADALVDVLLDVAASKTHHVERDGISRTHAAEFVLIGTMNPDEGALRPQLSDRFGLCVELGERLSPTERRAIVDQRLAFEADPTGFVASCEHAEAELAARIETARGHLGTVQTPDAVKDEIARRCHEAAVEGVRADLHWRHAARAHAAWQGKDTVEGEDIEAVADFVLCHRRTSASPSHGNGNSETNADNDDGGAGDAADHGREPPSPPATDTTAGNDAGSDWGHMPPRHVQPAGAYALDTTRLVRTGAPFRATEATPAGRRRGRDSTSQGPVMAGPRGARIDWFQTLSQTARDPGRPREAVYRPRAQRESLLDCVLLDISASTLGQHSQARARAGVLAIAAAAYRTRRHFALLVFGGARIEWLVTPQRAPRDISDRLAACQTGGGTPLGPALAQAERDLASHAAQTPGQPIRSWLVTDGRSRDHIQDIAWPWEMIVVDAETARVRLGRAAGLAATLGARHIDLAHLEAGAS</sequence>
<dbReference type="Pfam" id="PF17863">
    <property type="entry name" value="AAA_lid_2"/>
    <property type="match status" value="1"/>
</dbReference>
<dbReference type="GO" id="GO:0016887">
    <property type="term" value="F:ATP hydrolysis activity"/>
    <property type="evidence" value="ECO:0007669"/>
    <property type="project" value="InterPro"/>
</dbReference>
<gene>
    <name evidence="3" type="ORF">SAJA_14110</name>
</gene>
<dbReference type="InterPro" id="IPR011704">
    <property type="entry name" value="ATPase_dyneun-rel_AAA"/>
</dbReference>
<dbReference type="Gene3D" id="1.10.8.80">
    <property type="entry name" value="Magnesium chelatase subunit I, C-Terminal domain"/>
    <property type="match status" value="1"/>
</dbReference>
<dbReference type="RefSeq" id="WP_123659266.1">
    <property type="nucleotide sequence ID" value="NZ_AYKG01000067.1"/>
</dbReference>
<feature type="region of interest" description="Disordered" evidence="1">
    <location>
        <begin position="291"/>
        <end position="350"/>
    </location>
</feature>
<dbReference type="InterPro" id="IPR003593">
    <property type="entry name" value="AAA+_ATPase"/>
</dbReference>
<dbReference type="InParanoid" id="A0A423PFG2"/>
<dbReference type="InterPro" id="IPR008912">
    <property type="entry name" value="Uncharacterised_CoxE"/>
</dbReference>
<feature type="compositionally biased region" description="Polar residues" evidence="1">
    <location>
        <begin position="292"/>
        <end position="304"/>
    </location>
</feature>
<dbReference type="PANTHER" id="PTHR35023">
    <property type="entry name" value="CHELATASE-RELATED"/>
    <property type="match status" value="1"/>
</dbReference>
<dbReference type="Proteomes" id="UP000285310">
    <property type="component" value="Unassembled WGS sequence"/>
</dbReference>
<dbReference type="Gene3D" id="3.40.50.300">
    <property type="entry name" value="P-loop containing nucleotide triphosphate hydrolases"/>
    <property type="match status" value="1"/>
</dbReference>
<dbReference type="AlphaFoldDB" id="A0A423PFG2"/>
<proteinExistence type="predicted"/>
<dbReference type="Gene3D" id="3.40.50.410">
    <property type="entry name" value="von Willebrand factor, type A domain"/>
    <property type="match status" value="1"/>
</dbReference>
<dbReference type="InterPro" id="IPR027417">
    <property type="entry name" value="P-loop_NTPase"/>
</dbReference>
<evidence type="ECO:0000313" key="4">
    <source>
        <dbReference type="Proteomes" id="UP000285310"/>
    </source>
</evidence>
<reference evidence="3 4" key="1">
    <citation type="submission" date="2013-10" db="EMBL/GenBank/DDBJ databases">
        <title>Salinisphaera japonica YTM-1 Genome Sequencing.</title>
        <authorList>
            <person name="Lai Q."/>
            <person name="Li C."/>
            <person name="Shao Z."/>
        </authorList>
    </citation>
    <scope>NUCLEOTIDE SEQUENCE [LARGE SCALE GENOMIC DNA]</scope>
    <source>
        <strain evidence="3 4">YTM-1</strain>
    </source>
</reference>
<dbReference type="InterPro" id="IPR041628">
    <property type="entry name" value="ChlI/MoxR_AAA_lid"/>
</dbReference>
<dbReference type="CDD" id="cd00009">
    <property type="entry name" value="AAA"/>
    <property type="match status" value="1"/>
</dbReference>
<dbReference type="PANTHER" id="PTHR35023:SF1">
    <property type="entry name" value="MG-PROTOPORPHYRIN IX CHELATASE"/>
    <property type="match status" value="1"/>
</dbReference>
<dbReference type="GO" id="GO:0005524">
    <property type="term" value="F:ATP binding"/>
    <property type="evidence" value="ECO:0007669"/>
    <property type="project" value="InterPro"/>
</dbReference>
<evidence type="ECO:0000256" key="1">
    <source>
        <dbReference type="SAM" id="MobiDB-lite"/>
    </source>
</evidence>
<comment type="caution">
    <text evidence="3">The sequence shown here is derived from an EMBL/GenBank/DDBJ whole genome shotgun (WGS) entry which is preliminary data.</text>
</comment>
<keyword evidence="4" id="KW-1185">Reference proteome</keyword>
<protein>
    <submittedName>
        <fullName evidence="3">Magnesium chelatase</fullName>
    </submittedName>
</protein>
<accession>A0A423PFG2</accession>
<dbReference type="SUPFAM" id="SSF52540">
    <property type="entry name" value="P-loop containing nucleoside triphosphate hydrolases"/>
    <property type="match status" value="1"/>
</dbReference>
<evidence type="ECO:0000259" key="2">
    <source>
        <dbReference type="SMART" id="SM00382"/>
    </source>
</evidence>